<dbReference type="PANTHER" id="PTHR43130">
    <property type="entry name" value="ARAC-FAMILY TRANSCRIPTIONAL REGULATOR"/>
    <property type="match status" value="1"/>
</dbReference>
<dbReference type="Gene3D" id="3.40.50.880">
    <property type="match status" value="1"/>
</dbReference>
<accession>A0A7X5VJM6</accession>
<dbReference type="EMBL" id="JAASRO010000001">
    <property type="protein sequence ID" value="NIK62500.1"/>
    <property type="molecule type" value="Genomic_DNA"/>
</dbReference>
<reference evidence="4 5" key="1">
    <citation type="submission" date="2020-03" db="EMBL/GenBank/DDBJ databases">
        <title>Sequencing the genomes of 1000 actinobacteria strains.</title>
        <authorList>
            <person name="Klenk H.-P."/>
        </authorList>
    </citation>
    <scope>NUCLEOTIDE SEQUENCE [LARGE SCALE GENOMIC DNA]</scope>
    <source>
        <strain evidence="4 5">DSM 45490</strain>
    </source>
</reference>
<keyword evidence="1" id="KW-0805">Transcription regulation</keyword>
<protein>
    <submittedName>
        <fullName evidence="4">Transcriptional regulator GlxA family with amidase domain</fullName>
    </submittedName>
</protein>
<gene>
    <name evidence="4" type="ORF">BJY22_008217</name>
</gene>
<dbReference type="AlphaFoldDB" id="A0A7X5VJM6"/>
<dbReference type="InterPro" id="IPR002818">
    <property type="entry name" value="DJ-1/PfpI"/>
</dbReference>
<name>A0A7X5VJM6_9ACTN</name>
<proteinExistence type="predicted"/>
<dbReference type="RefSeq" id="WP_167217678.1">
    <property type="nucleotide sequence ID" value="NZ_JAASRO010000001.1"/>
</dbReference>
<dbReference type="Pfam" id="PF12833">
    <property type="entry name" value="HTH_18"/>
    <property type="match status" value="1"/>
</dbReference>
<dbReference type="CDD" id="cd03137">
    <property type="entry name" value="GATase1_AraC_1"/>
    <property type="match status" value="1"/>
</dbReference>
<evidence type="ECO:0000256" key="1">
    <source>
        <dbReference type="ARBA" id="ARBA00023015"/>
    </source>
</evidence>
<dbReference type="Pfam" id="PF01965">
    <property type="entry name" value="DJ-1_PfpI"/>
    <property type="match status" value="1"/>
</dbReference>
<comment type="caution">
    <text evidence="4">The sequence shown here is derived from an EMBL/GenBank/DDBJ whole genome shotgun (WGS) entry which is preliminary data.</text>
</comment>
<dbReference type="InterPro" id="IPR052158">
    <property type="entry name" value="INH-QAR"/>
</dbReference>
<dbReference type="PROSITE" id="PS01124">
    <property type="entry name" value="HTH_ARAC_FAMILY_2"/>
    <property type="match status" value="1"/>
</dbReference>
<dbReference type="SUPFAM" id="SSF46689">
    <property type="entry name" value="Homeodomain-like"/>
    <property type="match status" value="2"/>
</dbReference>
<dbReference type="SMART" id="SM00342">
    <property type="entry name" value="HTH_ARAC"/>
    <property type="match status" value="1"/>
</dbReference>
<dbReference type="Gene3D" id="1.10.10.60">
    <property type="entry name" value="Homeodomain-like"/>
    <property type="match status" value="1"/>
</dbReference>
<keyword evidence="2" id="KW-0804">Transcription</keyword>
<dbReference type="InterPro" id="IPR018060">
    <property type="entry name" value="HTH_AraC"/>
</dbReference>
<dbReference type="Proteomes" id="UP000555407">
    <property type="component" value="Unassembled WGS sequence"/>
</dbReference>
<keyword evidence="5" id="KW-1185">Reference proteome</keyword>
<feature type="domain" description="HTH araC/xylS-type" evidence="3">
    <location>
        <begin position="222"/>
        <end position="320"/>
    </location>
</feature>
<organism evidence="4 5">
    <name type="scientific">Kribbella shirazensis</name>
    <dbReference type="NCBI Taxonomy" id="1105143"/>
    <lineage>
        <taxon>Bacteria</taxon>
        <taxon>Bacillati</taxon>
        <taxon>Actinomycetota</taxon>
        <taxon>Actinomycetes</taxon>
        <taxon>Propionibacteriales</taxon>
        <taxon>Kribbellaceae</taxon>
        <taxon>Kribbella</taxon>
    </lineage>
</organism>
<sequence length="342" mass="36051">MVLVLGYDGAELLDIACVTTTLTTGVTTAAMINGRPAGETPYEVRLLTPGGRPITCSSGLQLQAHGALERHRGPADTLVVSGGFGSGAVATDQRVVGHVRRVASLVRRVASVCTGAVVLAATGLLDGRRATTHWGFASMIADHYPAVEFDPGPIYIRDGHVYTSAGVTAALDLTLALIAEDLGEARAREVARALVTYLHRPGNQAQISLHVGAPAPSDPIVSKIVEHITQRLGGDLTTSTLASRAGISTRHLCRLFQADLGQTPAHYVRRARAEAAAQLLSTTSLPLTRIAKRCGFATTEGLRTAFNTIYGIPPSQFRLINTDAAPPQVRRSASWSPSAVRS</sequence>
<dbReference type="GO" id="GO:0003700">
    <property type="term" value="F:DNA-binding transcription factor activity"/>
    <property type="evidence" value="ECO:0007669"/>
    <property type="project" value="InterPro"/>
</dbReference>
<evidence type="ECO:0000256" key="2">
    <source>
        <dbReference type="ARBA" id="ARBA00023163"/>
    </source>
</evidence>
<dbReference type="PANTHER" id="PTHR43130:SF3">
    <property type="entry name" value="HTH-TYPE TRANSCRIPTIONAL REGULATOR RV1931C"/>
    <property type="match status" value="1"/>
</dbReference>
<dbReference type="InterPro" id="IPR009057">
    <property type="entry name" value="Homeodomain-like_sf"/>
</dbReference>
<dbReference type="GO" id="GO:0043565">
    <property type="term" value="F:sequence-specific DNA binding"/>
    <property type="evidence" value="ECO:0007669"/>
    <property type="project" value="InterPro"/>
</dbReference>
<evidence type="ECO:0000313" key="4">
    <source>
        <dbReference type="EMBL" id="NIK62500.1"/>
    </source>
</evidence>
<evidence type="ECO:0000259" key="3">
    <source>
        <dbReference type="PROSITE" id="PS01124"/>
    </source>
</evidence>
<evidence type="ECO:0000313" key="5">
    <source>
        <dbReference type="Proteomes" id="UP000555407"/>
    </source>
</evidence>
<dbReference type="SUPFAM" id="SSF52317">
    <property type="entry name" value="Class I glutamine amidotransferase-like"/>
    <property type="match status" value="1"/>
</dbReference>
<dbReference type="InterPro" id="IPR029062">
    <property type="entry name" value="Class_I_gatase-like"/>
</dbReference>